<keyword evidence="1" id="KW-0614">Plasmid</keyword>
<dbReference type="EMBL" id="CP022760">
    <property type="protein sequence ID" value="AXV83374.1"/>
    <property type="molecule type" value="Genomic_DNA"/>
</dbReference>
<protein>
    <submittedName>
        <fullName evidence="1">Uncharacterized protein</fullName>
    </submittedName>
</protein>
<gene>
    <name evidence="1" type="ORF">CJO77_17320</name>
</gene>
<proteinExistence type="predicted"/>
<evidence type="ECO:0000313" key="1">
    <source>
        <dbReference type="EMBL" id="AXV83374.1"/>
    </source>
</evidence>
<name>A0AAD0WHT1_RALSL</name>
<accession>A0AAD0WHT1</accession>
<dbReference type="AlphaFoldDB" id="A0AAD0WHT1"/>
<dbReference type="Proteomes" id="UP000261758">
    <property type="component" value="Plasmid unnamed"/>
</dbReference>
<organism evidence="1 2">
    <name type="scientific">Ralstonia solanacearum</name>
    <name type="common">Pseudomonas solanacearum</name>
    <dbReference type="NCBI Taxonomy" id="305"/>
    <lineage>
        <taxon>Bacteria</taxon>
        <taxon>Pseudomonadati</taxon>
        <taxon>Pseudomonadota</taxon>
        <taxon>Betaproteobacteria</taxon>
        <taxon>Burkholderiales</taxon>
        <taxon>Burkholderiaceae</taxon>
        <taxon>Ralstonia</taxon>
        <taxon>Ralstonia solanacearum species complex</taxon>
    </lineage>
</organism>
<reference evidence="1 2" key="1">
    <citation type="submission" date="2017-08" db="EMBL/GenBank/DDBJ databases">
        <title>Genome sequences of Ralstonia solanacearum Species Complex (RSSC) isolated from Potato bacterial wilts in Korea.</title>
        <authorList>
            <person name="Cho H."/>
            <person name="Song E.-S."/>
            <person name="Lee Y.K."/>
            <person name="Lee S."/>
            <person name="Lee S.-W."/>
            <person name="Jo A."/>
            <person name="Kim J.-G."/>
            <person name="Hwang I."/>
        </authorList>
    </citation>
    <scope>NUCLEOTIDE SEQUENCE [LARGE SCALE GENOMIC DNA]</scope>
    <source>
        <strain evidence="1 2">T98</strain>
        <plasmid evidence="1 2">unnamed</plasmid>
    </source>
</reference>
<sequence length="81" mass="8165">MRPVGSAECRGMGYDWKAAAAWAAQRDGMNRAVALRTAGHGPGCGRGGICDGGTGPAVANDVPAARVIPGRRLSPMGPFSA</sequence>
<evidence type="ECO:0000313" key="2">
    <source>
        <dbReference type="Proteomes" id="UP000261758"/>
    </source>
</evidence>
<geneLocation type="plasmid" evidence="1 2">
    <name>unnamed</name>
</geneLocation>